<feature type="domain" description="MULE transposase" evidence="2">
    <location>
        <begin position="1"/>
        <end position="80"/>
    </location>
</feature>
<keyword evidence="1" id="KW-0539">Nucleus</keyword>
<organism evidence="3 4">
    <name type="scientific">Ziziphus jujuba</name>
    <name type="common">Chinese jujube</name>
    <name type="synonym">Ziziphus sativa</name>
    <dbReference type="NCBI Taxonomy" id="326968"/>
    <lineage>
        <taxon>Eukaryota</taxon>
        <taxon>Viridiplantae</taxon>
        <taxon>Streptophyta</taxon>
        <taxon>Embryophyta</taxon>
        <taxon>Tracheophyta</taxon>
        <taxon>Spermatophyta</taxon>
        <taxon>Magnoliopsida</taxon>
        <taxon>eudicotyledons</taxon>
        <taxon>Gunneridae</taxon>
        <taxon>Pentapetalae</taxon>
        <taxon>rosids</taxon>
        <taxon>fabids</taxon>
        <taxon>Rosales</taxon>
        <taxon>Rhamnaceae</taxon>
        <taxon>Paliureae</taxon>
        <taxon>Ziziphus</taxon>
    </lineage>
</organism>
<dbReference type="InterPro" id="IPR031052">
    <property type="entry name" value="FHY3/FAR1"/>
</dbReference>
<name>A0ABM4A2N7_ZIZJJ</name>
<keyword evidence="1" id="KW-0862">Zinc</keyword>
<accession>A0ABM4A2N7</accession>
<dbReference type="GeneID" id="132800747"/>
<keyword evidence="3" id="KW-1185">Reference proteome</keyword>
<keyword evidence="1" id="KW-0863">Zinc-finger</keyword>
<comment type="subcellular location">
    <subcellularLocation>
        <location evidence="1">Nucleus</location>
    </subcellularLocation>
</comment>
<reference evidence="3" key="1">
    <citation type="submission" date="2025-05" db="UniProtKB">
        <authorList>
            <consortium name="RefSeq"/>
        </authorList>
    </citation>
    <scope>NUCLEOTIDE SEQUENCE [LARGE SCALE GENOMIC DNA]</scope>
</reference>
<dbReference type="PANTHER" id="PTHR31669:SF302">
    <property type="entry name" value="PROTEIN FAR1-RELATED SEQUENCE"/>
    <property type="match status" value="1"/>
</dbReference>
<evidence type="ECO:0000256" key="1">
    <source>
        <dbReference type="RuleBase" id="RU367018"/>
    </source>
</evidence>
<dbReference type="Pfam" id="PF10551">
    <property type="entry name" value="MULE"/>
    <property type="match status" value="1"/>
</dbReference>
<sequence>MIFAPLAGVNHHGQIVIFGCALLSGEKIESFIWLFNHLLDAMPRGSPQVIITDQDPAMTKAISQVLPSTCHRYCIWHILNKFSEKINTLVYRDNYHWFKNIIFNSETIEKFESSWVKLLKHTNLEDNTWLRQLYEICNKWVLVYFNYIFNVGMLSSQRAESSHAFLKRYISNKNSLMDFIVRFNRAVNHKKHDELVADHIDVNEQPKLKTMCPMETQMVKIYTKRNFKNFQDELFASSAYFLSCTFEDDESMLYNVQKAGGSYSSRSRQLD</sequence>
<gene>
    <name evidence="4" type="primary">LOC132800747</name>
</gene>
<evidence type="ECO:0000313" key="3">
    <source>
        <dbReference type="Proteomes" id="UP001652623"/>
    </source>
</evidence>
<dbReference type="RefSeq" id="XP_060670990.1">
    <property type="nucleotide sequence ID" value="XM_060815007.1"/>
</dbReference>
<comment type="function">
    <text evidence="1">Putative transcription activator involved in regulating light control of development.</text>
</comment>
<evidence type="ECO:0000259" key="2">
    <source>
        <dbReference type="Pfam" id="PF10551"/>
    </source>
</evidence>
<dbReference type="PANTHER" id="PTHR31669">
    <property type="entry name" value="PROTEIN FAR1-RELATED SEQUENCE 10-RELATED"/>
    <property type="match status" value="1"/>
</dbReference>
<dbReference type="InterPro" id="IPR018289">
    <property type="entry name" value="MULE_transposase_dom"/>
</dbReference>
<comment type="similarity">
    <text evidence="1">Belongs to the FHY3/FAR1 family.</text>
</comment>
<keyword evidence="1" id="KW-0479">Metal-binding</keyword>
<reference evidence="4" key="2">
    <citation type="submission" date="2025-08" db="UniProtKB">
        <authorList>
            <consortium name="RefSeq"/>
        </authorList>
    </citation>
    <scope>IDENTIFICATION</scope>
    <source>
        <tissue evidence="4">Seedling</tissue>
    </source>
</reference>
<dbReference type="Proteomes" id="UP001652623">
    <property type="component" value="Chromosome 2"/>
</dbReference>
<proteinExistence type="inferred from homology"/>
<evidence type="ECO:0000313" key="4">
    <source>
        <dbReference type="RefSeq" id="XP_060670990.1"/>
    </source>
</evidence>
<protein>
    <recommendedName>
        <fullName evidence="1">Protein FAR1-RELATED SEQUENCE</fullName>
    </recommendedName>
</protein>